<evidence type="ECO:0000256" key="10">
    <source>
        <dbReference type="RuleBase" id="RU000488"/>
    </source>
</evidence>
<accession>A0A1I7RNQ7</accession>
<dbReference type="PROSITE" id="PS50920">
    <property type="entry name" value="SOLCAR"/>
    <property type="match status" value="3"/>
</dbReference>
<comment type="subcellular location">
    <subcellularLocation>
        <location evidence="1">Mitochondrion membrane</location>
        <topology evidence="1">Multi-pass membrane protein</topology>
    </subcellularLocation>
</comment>
<evidence type="ECO:0000313" key="12">
    <source>
        <dbReference type="Proteomes" id="UP000095284"/>
    </source>
</evidence>
<dbReference type="GO" id="GO:1990575">
    <property type="term" value="P:mitochondrial L-ornithine transmembrane transport"/>
    <property type="evidence" value="ECO:0007669"/>
    <property type="project" value="TreeGrafter"/>
</dbReference>
<dbReference type="PANTHER" id="PTHR45624:SF61">
    <property type="entry name" value="MITOCHONDRIAL BASIC AMINO ACIDS TRANSPORTER"/>
    <property type="match status" value="1"/>
</dbReference>
<evidence type="ECO:0000256" key="9">
    <source>
        <dbReference type="PROSITE-ProRule" id="PRU00282"/>
    </source>
</evidence>
<dbReference type="PANTHER" id="PTHR45624">
    <property type="entry name" value="MITOCHONDRIAL BASIC AMINO ACIDS TRANSPORTER-RELATED"/>
    <property type="match status" value="1"/>
</dbReference>
<evidence type="ECO:0000256" key="6">
    <source>
        <dbReference type="ARBA" id="ARBA00022989"/>
    </source>
</evidence>
<evidence type="ECO:0000256" key="2">
    <source>
        <dbReference type="ARBA" id="ARBA00006375"/>
    </source>
</evidence>
<name>A0A1I7RNQ7_BURXY</name>
<evidence type="ECO:0000256" key="4">
    <source>
        <dbReference type="ARBA" id="ARBA00022692"/>
    </source>
</evidence>
<keyword evidence="3 10" id="KW-0813">Transport</keyword>
<dbReference type="AlphaFoldDB" id="A0A1I7RNQ7"/>
<feature type="repeat" description="Solcar" evidence="9">
    <location>
        <begin position="21"/>
        <end position="106"/>
    </location>
</feature>
<keyword evidence="5" id="KW-0677">Repeat</keyword>
<keyword evidence="7" id="KW-0496">Mitochondrion</keyword>
<dbReference type="Pfam" id="PF00153">
    <property type="entry name" value="Mito_carr"/>
    <property type="match status" value="3"/>
</dbReference>
<proteinExistence type="inferred from homology"/>
<feature type="repeat" description="Solcar" evidence="9">
    <location>
        <begin position="206"/>
        <end position="289"/>
    </location>
</feature>
<dbReference type="InterPro" id="IPR018108">
    <property type="entry name" value="MCP_transmembrane"/>
</dbReference>
<evidence type="ECO:0000256" key="3">
    <source>
        <dbReference type="ARBA" id="ARBA00022448"/>
    </source>
</evidence>
<dbReference type="Gene3D" id="1.50.40.10">
    <property type="entry name" value="Mitochondrial carrier domain"/>
    <property type="match status" value="1"/>
</dbReference>
<dbReference type="eggNOG" id="KOG0762">
    <property type="taxonomic scope" value="Eukaryota"/>
</dbReference>
<evidence type="ECO:0000256" key="7">
    <source>
        <dbReference type="ARBA" id="ARBA00023128"/>
    </source>
</evidence>
<comment type="similarity">
    <text evidence="2 10">Belongs to the mitochondrial carrier (TC 2.A.29) family.</text>
</comment>
<evidence type="ECO:0000256" key="11">
    <source>
        <dbReference type="SAM" id="Phobius"/>
    </source>
</evidence>
<evidence type="ECO:0000256" key="8">
    <source>
        <dbReference type="ARBA" id="ARBA00023136"/>
    </source>
</evidence>
<dbReference type="WBParaSite" id="BXY_0234400.1">
    <property type="protein sequence ID" value="BXY_0234400.1"/>
    <property type="gene ID" value="BXY_0234400"/>
</dbReference>
<dbReference type="GO" id="GO:0031966">
    <property type="term" value="C:mitochondrial membrane"/>
    <property type="evidence" value="ECO:0007669"/>
    <property type="project" value="UniProtKB-SubCell"/>
</dbReference>
<feature type="transmembrane region" description="Helical" evidence="11">
    <location>
        <begin position="205"/>
        <end position="225"/>
    </location>
</feature>
<keyword evidence="6 11" id="KW-1133">Transmembrane helix</keyword>
<organism evidence="12 13">
    <name type="scientific">Bursaphelenchus xylophilus</name>
    <name type="common">Pinewood nematode worm</name>
    <name type="synonym">Aphelenchoides xylophilus</name>
    <dbReference type="NCBI Taxonomy" id="6326"/>
    <lineage>
        <taxon>Eukaryota</taxon>
        <taxon>Metazoa</taxon>
        <taxon>Ecdysozoa</taxon>
        <taxon>Nematoda</taxon>
        <taxon>Chromadorea</taxon>
        <taxon>Rhabditida</taxon>
        <taxon>Tylenchina</taxon>
        <taxon>Tylenchomorpha</taxon>
        <taxon>Aphelenchoidea</taxon>
        <taxon>Aphelenchoididae</taxon>
        <taxon>Bursaphelenchus</taxon>
    </lineage>
</organism>
<keyword evidence="4 9" id="KW-0812">Transmembrane</keyword>
<keyword evidence="8 9" id="KW-0472">Membrane</keyword>
<sequence length="345" mass="38720">MSSPEEAQNEGSAEVYSSSYEHRYANYIAGITSGAAGVLAGHPLDTVKVRLQTQKTGQFRGTWHCFTHILAKDKVRGLYKGMSSPLSSLTLVNAIVFGVHGTVAKQFSDHQAIFTHFVAGCSAGIAQAFVAAPTELLKLRVQVQDGPRQYRSPYHCLRCILKENPSTLTRGIWITQLRDCPGLGIYFASYEYLARKMSKDGTMEALTSLQLLMAGGLAGMLSWLFNYPTDVIKTRYQADDSIKTYREVIHKAYAENGIRTFFCGFGSTLLRAFPTNAATFFTVEWTYRLLLDYDLLGYIQQLSMTNGKRRYVSVYDLWQRNSFLLPEAGSTYIDPMIHSCRFINH</sequence>
<reference evidence="13" key="1">
    <citation type="submission" date="2016-11" db="UniProtKB">
        <authorList>
            <consortium name="WormBaseParasite"/>
        </authorList>
    </citation>
    <scope>IDENTIFICATION</scope>
</reference>
<dbReference type="GO" id="GO:0005289">
    <property type="term" value="F:high-affinity L-arginine transmembrane transporter activity"/>
    <property type="evidence" value="ECO:0007669"/>
    <property type="project" value="TreeGrafter"/>
</dbReference>
<evidence type="ECO:0000256" key="1">
    <source>
        <dbReference type="ARBA" id="ARBA00004225"/>
    </source>
</evidence>
<dbReference type="InterPro" id="IPR023395">
    <property type="entry name" value="MCP_dom_sf"/>
</dbReference>
<dbReference type="Proteomes" id="UP000095284">
    <property type="component" value="Unplaced"/>
</dbReference>
<dbReference type="SUPFAM" id="SSF103506">
    <property type="entry name" value="Mitochondrial carrier"/>
    <property type="match status" value="1"/>
</dbReference>
<feature type="repeat" description="Solcar" evidence="9">
    <location>
        <begin position="111"/>
        <end position="196"/>
    </location>
</feature>
<evidence type="ECO:0000313" key="13">
    <source>
        <dbReference type="WBParaSite" id="BXY_0234400.1"/>
    </source>
</evidence>
<dbReference type="InterPro" id="IPR050567">
    <property type="entry name" value="Mitochondrial_Carrier"/>
</dbReference>
<protein>
    <submittedName>
        <fullName evidence="13">Mitochondrial carrier protein</fullName>
    </submittedName>
</protein>
<evidence type="ECO:0000256" key="5">
    <source>
        <dbReference type="ARBA" id="ARBA00022737"/>
    </source>
</evidence>